<evidence type="ECO:0000256" key="7">
    <source>
        <dbReference type="ARBA" id="ARBA00023015"/>
    </source>
</evidence>
<gene>
    <name evidence="12" type="primary">tat</name>
</gene>
<evidence type="ECO:0000256" key="3">
    <source>
        <dbReference type="ARBA" id="ARBA00022376"/>
    </source>
</evidence>
<keyword evidence="7 10" id="KW-0805">Transcription regulation</keyword>
<organismHost>
    <name type="scientific">Cercopithecidae</name>
    <name type="common">Old World monkeys</name>
    <dbReference type="NCBI Taxonomy" id="9527"/>
</organismHost>
<dbReference type="EMBL" id="EF070329">
    <property type="protein sequence ID" value="ABO61040.1"/>
    <property type="molecule type" value="Genomic_DNA"/>
</dbReference>
<evidence type="ECO:0000256" key="11">
    <source>
        <dbReference type="SAM" id="MobiDB-lite"/>
    </source>
</evidence>
<evidence type="ECO:0000313" key="13">
    <source>
        <dbReference type="Proteomes" id="UP000258655"/>
    </source>
</evidence>
<keyword evidence="5" id="KW-0945">Host-virus interaction</keyword>
<reference evidence="12 13" key="1">
    <citation type="journal article" date="2007" name="Virology">
        <title>Full-length sequence analysis of SIVmus in wild populations of mustached monkeys (Cercopithecus cephus) from Cameroon provides evidence for two co-circulating SIVmus lineages.</title>
        <authorList>
            <person name="Aghokeng A.F."/>
            <person name="Bailes E."/>
            <person name="Loul S."/>
            <person name="Courgnaud V."/>
            <person name="Mpoudi-Ngolle E."/>
            <person name="Sharp P.M."/>
            <person name="Delaporte E."/>
            <person name="Peeters M."/>
        </authorList>
    </citation>
    <scope>NUCLEOTIDE SEQUENCE [LARGE SCALE GENOMIC DNA]</scope>
    <source>
        <strain evidence="12">SIVmus01CM1246</strain>
    </source>
</reference>
<evidence type="ECO:0000256" key="8">
    <source>
        <dbReference type="ARBA" id="ARBA00023159"/>
    </source>
</evidence>
<protein>
    <recommendedName>
        <fullName evidence="3 10">Protein Tat</fullName>
    </recommendedName>
</protein>
<evidence type="ECO:0000313" key="12">
    <source>
        <dbReference type="EMBL" id="ABO61040.1"/>
    </source>
</evidence>
<proteinExistence type="inferred from homology"/>
<organism evidence="12 13">
    <name type="scientific">Simian immunodeficiency virus</name>
    <name type="common">SIV</name>
    <dbReference type="NCBI Taxonomy" id="11723"/>
    <lineage>
        <taxon>Viruses</taxon>
        <taxon>Riboviria</taxon>
        <taxon>Pararnavirae</taxon>
        <taxon>Artverviricota</taxon>
        <taxon>Revtraviricetes</taxon>
        <taxon>Ortervirales</taxon>
        <taxon>Retroviridae</taxon>
        <taxon>Orthoretrovirinae</taxon>
        <taxon>Lentivirus</taxon>
        <taxon>Lentivirus simimdef</taxon>
    </lineage>
</organism>
<keyword evidence="9 10" id="KW-0804">Transcription</keyword>
<dbReference type="InterPro" id="IPR036963">
    <property type="entry name" value="Tat_dom_sf"/>
</dbReference>
<evidence type="ECO:0000256" key="2">
    <source>
        <dbReference type="ARBA" id="ARBA00009398"/>
    </source>
</evidence>
<dbReference type="GO" id="GO:0050434">
    <property type="term" value="P:positive regulation of viral transcription"/>
    <property type="evidence" value="ECO:0007669"/>
    <property type="project" value="InterPro"/>
</dbReference>
<organismHost>
    <name type="scientific">Pan troglodytes</name>
    <name type="common">Chimpanzee</name>
    <dbReference type="NCBI Taxonomy" id="9598"/>
</organismHost>
<dbReference type="GO" id="GO:0003723">
    <property type="term" value="F:RNA binding"/>
    <property type="evidence" value="ECO:0007669"/>
    <property type="project" value="UniProtKB-KW"/>
</dbReference>
<comment type="subcellular location">
    <subcellularLocation>
        <location evidence="1 10">Host nucleus</location>
        <location evidence="1 10">Host nucleolus</location>
    </subcellularLocation>
</comment>
<dbReference type="Proteomes" id="UP000258655">
    <property type="component" value="Segment"/>
</dbReference>
<dbReference type="GO" id="GO:0001070">
    <property type="term" value="F:RNA-binding transcription regulator activity"/>
    <property type="evidence" value="ECO:0007669"/>
    <property type="project" value="InterPro"/>
</dbReference>
<dbReference type="Gene3D" id="4.10.20.10">
    <property type="entry name" value="Tat domain"/>
    <property type="match status" value="1"/>
</dbReference>
<evidence type="ECO:0000256" key="6">
    <source>
        <dbReference type="ARBA" id="ARBA00022884"/>
    </source>
</evidence>
<dbReference type="Pfam" id="PF00539">
    <property type="entry name" value="Tat"/>
    <property type="match status" value="1"/>
</dbReference>
<keyword evidence="6 10" id="KW-0694">RNA-binding</keyword>
<keyword evidence="8 10" id="KW-0010">Activator</keyword>
<evidence type="ECO:0000256" key="4">
    <source>
        <dbReference type="ARBA" id="ARBA00022562"/>
    </source>
</evidence>
<evidence type="ECO:0000256" key="9">
    <source>
        <dbReference type="ARBA" id="ARBA00023163"/>
    </source>
</evidence>
<feature type="region of interest" description="Disordered" evidence="11">
    <location>
        <begin position="54"/>
        <end position="118"/>
    </location>
</feature>
<sequence>MDPSVEGLPPDQRPGAAPPTPCTNCYCKCCAFHCILCFQKKALGISYGRRIRKRPRTDSLLPSDQNPVRFQGRATLPSLHRSIPDSQQNKSNKKKQKKALEEAAGTDPCRCFQKTSTT</sequence>
<evidence type="ECO:0000256" key="5">
    <source>
        <dbReference type="ARBA" id="ARBA00022581"/>
    </source>
</evidence>
<name>A4UDF7_SIV</name>
<dbReference type="GO" id="GO:0044196">
    <property type="term" value="C:host cell nucleolus"/>
    <property type="evidence" value="ECO:0007669"/>
    <property type="project" value="UniProtKB-SubCell"/>
</dbReference>
<evidence type="ECO:0000256" key="1">
    <source>
        <dbReference type="ARBA" id="ARBA00004307"/>
    </source>
</evidence>
<evidence type="ECO:0000256" key="10">
    <source>
        <dbReference type="RuleBase" id="RU003311"/>
    </source>
</evidence>
<dbReference type="InterPro" id="IPR001831">
    <property type="entry name" value="IV_Tat"/>
</dbReference>
<keyword evidence="4 10" id="KW-1048">Host nucleus</keyword>
<accession>A4UDF7</accession>
<comment type="similarity">
    <text evidence="2 10">Belongs to the lentiviruses Tat family.</text>
</comment>